<dbReference type="InterPro" id="IPR012827">
    <property type="entry name" value="Hemerythrin_metal-bd"/>
</dbReference>
<evidence type="ECO:0000259" key="4">
    <source>
        <dbReference type="Pfam" id="PF01814"/>
    </source>
</evidence>
<dbReference type="InterPro" id="IPR035938">
    <property type="entry name" value="Hemerythrin-like_sf"/>
</dbReference>
<dbReference type="NCBIfam" id="TIGR02481">
    <property type="entry name" value="hemeryth_dom"/>
    <property type="match status" value="1"/>
</dbReference>
<evidence type="ECO:0000313" key="6">
    <source>
        <dbReference type="Proteomes" id="UP000013232"/>
    </source>
</evidence>
<dbReference type="GO" id="GO:0046872">
    <property type="term" value="F:metal ion binding"/>
    <property type="evidence" value="ECO:0007669"/>
    <property type="project" value="UniProtKB-KW"/>
</dbReference>
<reference evidence="5 6" key="1">
    <citation type="submission" date="2012-09" db="EMBL/GenBank/DDBJ databases">
        <title>Draft Genome Sequences of 6 Strains from Genus Thauera.</title>
        <authorList>
            <person name="Liu B."/>
            <person name="Shapleigh J.P."/>
            <person name="Frostegard A.H."/>
        </authorList>
    </citation>
    <scope>NUCLEOTIDE SEQUENCE [LARGE SCALE GENOMIC DNA]</scope>
    <source>
        <strain evidence="6">47Lol / DSM 12138</strain>
    </source>
</reference>
<organism evidence="5 6">
    <name type="scientific">Thauera linaloolentis (strain DSM 12138 / JCM 21573 / CCUG 41526 / CIP 105981 / IAM 15112 / NBRC 102519 / 47Lol)</name>
    <dbReference type="NCBI Taxonomy" id="1123367"/>
    <lineage>
        <taxon>Bacteria</taxon>
        <taxon>Pseudomonadati</taxon>
        <taxon>Pseudomonadota</taxon>
        <taxon>Betaproteobacteria</taxon>
        <taxon>Rhodocyclales</taxon>
        <taxon>Zoogloeaceae</taxon>
        <taxon>Thauera</taxon>
    </lineage>
</organism>
<keyword evidence="2" id="KW-0479">Metal-binding</keyword>
<proteinExistence type="inferred from homology"/>
<dbReference type="STRING" id="1123367.GCA_000621305_02732"/>
<dbReference type="SUPFAM" id="SSF47188">
    <property type="entry name" value="Hemerythrin-like"/>
    <property type="match status" value="1"/>
</dbReference>
<comment type="similarity">
    <text evidence="1">Belongs to the hemerythrin family.</text>
</comment>
<evidence type="ECO:0000256" key="2">
    <source>
        <dbReference type="ARBA" id="ARBA00022723"/>
    </source>
</evidence>
<dbReference type="Gene3D" id="1.20.120.50">
    <property type="entry name" value="Hemerythrin-like"/>
    <property type="match status" value="1"/>
</dbReference>
<dbReference type="AlphaFoldDB" id="N6XZL2"/>
<dbReference type="eggNOG" id="COG2703">
    <property type="taxonomic scope" value="Bacteria"/>
</dbReference>
<keyword evidence="3" id="KW-0408">Iron</keyword>
<evidence type="ECO:0000256" key="1">
    <source>
        <dbReference type="ARBA" id="ARBA00010587"/>
    </source>
</evidence>
<dbReference type="RefSeq" id="WP_004338692.1">
    <property type="nucleotide sequence ID" value="NZ_AMXE01000040.1"/>
</dbReference>
<keyword evidence="6" id="KW-1185">Reference proteome</keyword>
<dbReference type="CDD" id="cd12107">
    <property type="entry name" value="Hemerythrin"/>
    <property type="match status" value="1"/>
</dbReference>
<name>N6XZL2_THAL4</name>
<feature type="domain" description="Hemerythrin-like" evidence="4">
    <location>
        <begin position="23"/>
        <end position="124"/>
    </location>
</feature>
<protein>
    <submittedName>
        <fullName evidence="5">Hemerythrin HHE cation binding domain-containing protein</fullName>
    </submittedName>
</protein>
<dbReference type="Proteomes" id="UP000013232">
    <property type="component" value="Unassembled WGS sequence"/>
</dbReference>
<accession>N6XZL2</accession>
<dbReference type="Pfam" id="PF01814">
    <property type="entry name" value="Hemerythrin"/>
    <property type="match status" value="1"/>
</dbReference>
<evidence type="ECO:0000256" key="3">
    <source>
        <dbReference type="ARBA" id="ARBA00023004"/>
    </source>
</evidence>
<comment type="caution">
    <text evidence="5">The sequence shown here is derived from an EMBL/GenBank/DDBJ whole genome shotgun (WGS) entry which is preliminary data.</text>
</comment>
<evidence type="ECO:0000313" key="5">
    <source>
        <dbReference type="EMBL" id="ENO87281.1"/>
    </source>
</evidence>
<sequence>MTQATIPAQGMPWSDHYLLGHAGMDDTHREFVELVDRMLGCADDDFAAALRAFIVHAEAHFGEEKAMMEATDFPATECHVDDHEAVYASALEVEPLVRAGNVAIGRAFAAELARWFPSHADYLDSALAHWVVKRSTGGKPVVLKRNIAVRAE</sequence>
<dbReference type="InterPro" id="IPR012312">
    <property type="entry name" value="Hemerythrin-like"/>
</dbReference>
<dbReference type="EMBL" id="AMXE01000040">
    <property type="protein sequence ID" value="ENO87281.1"/>
    <property type="molecule type" value="Genomic_DNA"/>
</dbReference>
<gene>
    <name evidence="5" type="ORF">C666_11330</name>
</gene>